<dbReference type="AlphaFoldDB" id="A0A699L2L1"/>
<feature type="non-terminal residue" evidence="2">
    <location>
        <position position="48"/>
    </location>
</feature>
<feature type="domain" description="DUF7870" evidence="1">
    <location>
        <begin position="7"/>
        <end position="48"/>
    </location>
</feature>
<accession>A0A699L2L1</accession>
<protein>
    <recommendedName>
        <fullName evidence="1">DUF7870 domain-containing protein</fullName>
    </recommendedName>
</protein>
<sequence>MTGVEDETDIFSKTELTDWLKGNVNKGEYAVMKDEADVVEELINNNAI</sequence>
<dbReference type="Pfam" id="PF25276">
    <property type="entry name" value="DUF7870"/>
    <property type="match status" value="1"/>
</dbReference>
<evidence type="ECO:0000313" key="2">
    <source>
        <dbReference type="EMBL" id="GFB23225.1"/>
    </source>
</evidence>
<evidence type="ECO:0000259" key="1">
    <source>
        <dbReference type="Pfam" id="PF25276"/>
    </source>
</evidence>
<proteinExistence type="predicted"/>
<comment type="caution">
    <text evidence="2">The sequence shown here is derived from an EMBL/GenBank/DDBJ whole genome shotgun (WGS) entry which is preliminary data.</text>
</comment>
<organism evidence="2">
    <name type="scientific">Tanacetum cinerariifolium</name>
    <name type="common">Dalmatian daisy</name>
    <name type="synonym">Chrysanthemum cinerariifolium</name>
    <dbReference type="NCBI Taxonomy" id="118510"/>
    <lineage>
        <taxon>Eukaryota</taxon>
        <taxon>Viridiplantae</taxon>
        <taxon>Streptophyta</taxon>
        <taxon>Embryophyta</taxon>
        <taxon>Tracheophyta</taxon>
        <taxon>Spermatophyta</taxon>
        <taxon>Magnoliopsida</taxon>
        <taxon>eudicotyledons</taxon>
        <taxon>Gunneridae</taxon>
        <taxon>Pentapetalae</taxon>
        <taxon>asterids</taxon>
        <taxon>campanulids</taxon>
        <taxon>Asterales</taxon>
        <taxon>Asteraceae</taxon>
        <taxon>Asteroideae</taxon>
        <taxon>Anthemideae</taxon>
        <taxon>Anthemidinae</taxon>
        <taxon>Tanacetum</taxon>
    </lineage>
</organism>
<dbReference type="EMBL" id="BKCJ010581218">
    <property type="protein sequence ID" value="GFB23225.1"/>
    <property type="molecule type" value="Genomic_DNA"/>
</dbReference>
<gene>
    <name evidence="2" type="ORF">Tci_695196</name>
</gene>
<reference evidence="2" key="1">
    <citation type="journal article" date="2019" name="Sci. Rep.">
        <title>Draft genome of Tanacetum cinerariifolium, the natural source of mosquito coil.</title>
        <authorList>
            <person name="Yamashiro T."/>
            <person name="Shiraishi A."/>
            <person name="Satake H."/>
            <person name="Nakayama K."/>
        </authorList>
    </citation>
    <scope>NUCLEOTIDE SEQUENCE</scope>
</reference>
<name>A0A699L2L1_TANCI</name>
<dbReference type="InterPro" id="IPR057192">
    <property type="entry name" value="DUF7870"/>
</dbReference>